<gene>
    <name evidence="2" type="ORF">AUR66_10885</name>
</gene>
<reference evidence="2 3" key="1">
    <citation type="submission" date="2015-12" db="EMBL/GenBank/DDBJ databases">
        <title>Haloferax profundi sp. nov. isolated from the Discovery deep brine-seawater interface in the Red Sea.</title>
        <authorList>
            <person name="Zhang G."/>
            <person name="Stingl U."/>
            <person name="Rashid M."/>
        </authorList>
    </citation>
    <scope>NUCLEOTIDE SEQUENCE [LARGE SCALE GENOMIC DNA]</scope>
    <source>
        <strain evidence="2 3">SB29</strain>
    </source>
</reference>
<dbReference type="EMBL" id="LOPV01000107">
    <property type="protein sequence ID" value="KTG29275.1"/>
    <property type="molecule type" value="Genomic_DNA"/>
</dbReference>
<keyword evidence="1" id="KW-1133">Transmembrane helix</keyword>
<proteinExistence type="predicted"/>
<protein>
    <submittedName>
        <fullName evidence="2">Uncharacterized protein</fullName>
    </submittedName>
</protein>
<organism evidence="2 3">
    <name type="scientific">Haloferax profundi</name>
    <dbReference type="NCBI Taxonomy" id="1544718"/>
    <lineage>
        <taxon>Archaea</taxon>
        <taxon>Methanobacteriati</taxon>
        <taxon>Methanobacteriota</taxon>
        <taxon>Stenosarchaea group</taxon>
        <taxon>Halobacteria</taxon>
        <taxon>Halobacteriales</taxon>
        <taxon>Haloferacaceae</taxon>
        <taxon>Haloferax</taxon>
    </lineage>
</organism>
<dbReference type="AlphaFoldDB" id="A0A0W1SSE3"/>
<evidence type="ECO:0000256" key="1">
    <source>
        <dbReference type="SAM" id="Phobius"/>
    </source>
</evidence>
<comment type="caution">
    <text evidence="2">The sequence shown here is derived from an EMBL/GenBank/DDBJ whole genome shotgun (WGS) entry which is preliminary data.</text>
</comment>
<keyword evidence="3" id="KW-1185">Reference proteome</keyword>
<feature type="transmembrane region" description="Helical" evidence="1">
    <location>
        <begin position="68"/>
        <end position="90"/>
    </location>
</feature>
<keyword evidence="1" id="KW-0812">Transmembrane</keyword>
<feature type="transmembrane region" description="Helical" evidence="1">
    <location>
        <begin position="12"/>
        <end position="31"/>
    </location>
</feature>
<keyword evidence="1" id="KW-0472">Membrane</keyword>
<name>A0A0W1SSE3_9EURY</name>
<feature type="transmembrane region" description="Helical" evidence="1">
    <location>
        <begin position="96"/>
        <end position="115"/>
    </location>
</feature>
<sequence length="129" mass="13700">MPSLDSVGQQVGDFVVVALLFFGLLPLFGPLDVLLPILGYDAPGWLGYVLAGVAGAALTWVRPLRLRLVVRVWLVGLVTTVVFVTALVFFEMDGNAVGIVVAWGVGVGLGVGLAYPPLWRAAEARLRVD</sequence>
<evidence type="ECO:0000313" key="3">
    <source>
        <dbReference type="Proteomes" id="UP000053157"/>
    </source>
</evidence>
<feature type="transmembrane region" description="Helical" evidence="1">
    <location>
        <begin position="43"/>
        <end position="61"/>
    </location>
</feature>
<dbReference type="Proteomes" id="UP000053157">
    <property type="component" value="Unassembled WGS sequence"/>
</dbReference>
<evidence type="ECO:0000313" key="2">
    <source>
        <dbReference type="EMBL" id="KTG29275.1"/>
    </source>
</evidence>
<dbReference type="RefSeq" id="WP_058571559.1">
    <property type="nucleotide sequence ID" value="NZ_LOPV01000107.1"/>
</dbReference>
<accession>A0A0W1SSE3</accession>